<name>A0A087CQ37_BIFRU</name>
<protein>
    <submittedName>
        <fullName evidence="3">Transcriptional regulator, PucR family</fullName>
    </submittedName>
</protein>
<gene>
    <name evidence="3" type="ORF">BRUM_1752</name>
</gene>
<dbReference type="InterPro" id="IPR025736">
    <property type="entry name" value="PucR_C-HTH_dom"/>
</dbReference>
<organism evidence="3 4">
    <name type="scientific">Bifidobacterium ruminantium</name>
    <dbReference type="NCBI Taxonomy" id="78346"/>
    <lineage>
        <taxon>Bacteria</taxon>
        <taxon>Bacillati</taxon>
        <taxon>Actinomycetota</taxon>
        <taxon>Actinomycetes</taxon>
        <taxon>Bifidobacteriales</taxon>
        <taxon>Bifidobacteriaceae</taxon>
        <taxon>Bifidobacterium</taxon>
    </lineage>
</organism>
<accession>A0A087CQ37</accession>
<keyword evidence="4" id="KW-1185">Reference proteome</keyword>
<comment type="caution">
    <text evidence="3">The sequence shown here is derived from an EMBL/GenBank/DDBJ whole genome shotgun (WGS) entry which is preliminary data.</text>
</comment>
<dbReference type="AlphaFoldDB" id="A0A087CQ37"/>
<evidence type="ECO:0000259" key="1">
    <source>
        <dbReference type="Pfam" id="PF07905"/>
    </source>
</evidence>
<proteinExistence type="predicted"/>
<dbReference type="STRING" id="78346.BRUM_1752"/>
<dbReference type="InterPro" id="IPR012914">
    <property type="entry name" value="PucR_dom"/>
</dbReference>
<dbReference type="EMBL" id="JGZL01000016">
    <property type="protein sequence ID" value="KFI85387.1"/>
    <property type="molecule type" value="Genomic_DNA"/>
</dbReference>
<feature type="domain" description="PucR C-terminal helix-turn-helix" evidence="2">
    <location>
        <begin position="335"/>
        <end position="392"/>
    </location>
</feature>
<dbReference type="Gene3D" id="1.10.10.2840">
    <property type="entry name" value="PucR C-terminal helix-turn-helix domain"/>
    <property type="match status" value="1"/>
</dbReference>
<dbReference type="Pfam" id="PF07905">
    <property type="entry name" value="PucR"/>
    <property type="match status" value="1"/>
</dbReference>
<dbReference type="RefSeq" id="WP_026646694.1">
    <property type="nucleotide sequence ID" value="NZ_CASFAE010000004.1"/>
</dbReference>
<dbReference type="eggNOG" id="COG2508">
    <property type="taxonomic scope" value="Bacteria"/>
</dbReference>
<dbReference type="PANTHER" id="PTHR33744:SF1">
    <property type="entry name" value="DNA-BINDING TRANSCRIPTIONAL ACTIVATOR ADER"/>
    <property type="match status" value="1"/>
</dbReference>
<dbReference type="InterPro" id="IPR051448">
    <property type="entry name" value="CdaR-like_regulators"/>
</dbReference>
<evidence type="ECO:0000313" key="3">
    <source>
        <dbReference type="EMBL" id="KFI85387.1"/>
    </source>
</evidence>
<evidence type="ECO:0000313" key="4">
    <source>
        <dbReference type="Proteomes" id="UP000029078"/>
    </source>
</evidence>
<dbReference type="PANTHER" id="PTHR33744">
    <property type="entry name" value="CARBOHYDRATE DIACID REGULATOR"/>
    <property type="match status" value="1"/>
</dbReference>
<reference evidence="3 4" key="1">
    <citation type="submission" date="2014-03" db="EMBL/GenBank/DDBJ databases">
        <title>Genomics of Bifidobacteria.</title>
        <authorList>
            <person name="Ventura M."/>
            <person name="Milani C."/>
            <person name="Lugli G.A."/>
        </authorList>
    </citation>
    <scope>NUCLEOTIDE SEQUENCE [LARGE SCALE GENOMIC DNA]</scope>
    <source>
        <strain evidence="3 4">LMG 21811</strain>
    </source>
</reference>
<dbReference type="Pfam" id="PF13556">
    <property type="entry name" value="HTH_30"/>
    <property type="match status" value="1"/>
</dbReference>
<sequence length="399" mass="45211">MTVRLQELFDQARAQKHDITLIAGRAGLNRPVRWVHMVENEEIAGFLEGQEIAFTTGIGLDSQESLTELVASTYRCGASGIVVNVGPFIHQISPNAIRFCDEHDFPLFRVPWNEHMAQIMHQFSLSITLSEKYSLELGVALKNAIEWPANEELYLDTLEQNGFGKDWNYSVGVMDCVSTVPTAECALPHVPDARIDMFRDALESLITQHQWQIAQFAMDHRIVMVFARYNADEISTITREMLSACMAIAHDDERMFIGIGKITKSARCIGKSYRQGLTLERLQKHRGKSETPFLYDDAGVDKLLLSVGDPEILRDYYNHTVGPLVEYDKVNNGDLTETLRNYLMFSGSIKETSERMYVHRNTVSYKLGKIQDILDVNLSDFAVRESLSIGLHVKELLDC</sequence>
<dbReference type="InterPro" id="IPR042070">
    <property type="entry name" value="PucR_C-HTH_sf"/>
</dbReference>
<dbReference type="Proteomes" id="UP000029078">
    <property type="component" value="Unassembled WGS sequence"/>
</dbReference>
<evidence type="ECO:0000259" key="2">
    <source>
        <dbReference type="Pfam" id="PF13556"/>
    </source>
</evidence>
<feature type="domain" description="Purine catabolism PurC-like" evidence="1">
    <location>
        <begin position="17"/>
        <end position="124"/>
    </location>
</feature>